<protein>
    <submittedName>
        <fullName evidence="1">Uncharacterized protein</fullName>
    </submittedName>
</protein>
<accession>A0A2M9W9F3</accession>
<dbReference type="EMBL" id="PIQI01000025">
    <property type="protein sequence ID" value="PJZ04108.1"/>
    <property type="molecule type" value="Genomic_DNA"/>
</dbReference>
<reference evidence="1 2" key="1">
    <citation type="submission" date="2017-11" db="EMBL/GenBank/DDBJ databases">
        <title>The genome sequence of Pantoea rodasii DSM 26611.</title>
        <authorList>
            <person name="Gao J."/>
            <person name="Mao X."/>
            <person name="Sun J."/>
        </authorList>
    </citation>
    <scope>NUCLEOTIDE SEQUENCE [LARGE SCALE GENOMIC DNA]</scope>
    <source>
        <strain evidence="1 2">DSM 26611</strain>
    </source>
</reference>
<comment type="caution">
    <text evidence="1">The sequence shown here is derived from an EMBL/GenBank/DDBJ whole genome shotgun (WGS) entry which is preliminary data.</text>
</comment>
<keyword evidence="2" id="KW-1185">Reference proteome</keyword>
<name>A0A2M9W9F3_9GAMM</name>
<sequence length="71" mass="8060">MQDAKYFENLHSRVIGVLGHALMLILEGQKELTKESLTEVVRNNFAGDDYHLAVDVVLDLLSQHKANQRNL</sequence>
<organism evidence="1 2">
    <name type="scientific">Pantoea rodasii</name>
    <dbReference type="NCBI Taxonomy" id="1076549"/>
    <lineage>
        <taxon>Bacteria</taxon>
        <taxon>Pseudomonadati</taxon>
        <taxon>Pseudomonadota</taxon>
        <taxon>Gammaproteobacteria</taxon>
        <taxon>Enterobacterales</taxon>
        <taxon>Erwiniaceae</taxon>
        <taxon>Pantoea</taxon>
    </lineage>
</organism>
<evidence type="ECO:0000313" key="1">
    <source>
        <dbReference type="EMBL" id="PJZ04108.1"/>
    </source>
</evidence>
<evidence type="ECO:0000313" key="2">
    <source>
        <dbReference type="Proteomes" id="UP000232062"/>
    </source>
</evidence>
<proteinExistence type="predicted"/>
<dbReference type="AlphaFoldDB" id="A0A2M9W9F3"/>
<dbReference type="RefSeq" id="WP_100702928.1">
    <property type="nucleotide sequence ID" value="NZ_MLFP01000008.1"/>
</dbReference>
<gene>
    <name evidence="1" type="ORF">PRCB_17690</name>
</gene>
<dbReference type="Proteomes" id="UP000232062">
    <property type="component" value="Unassembled WGS sequence"/>
</dbReference>